<dbReference type="InterPro" id="IPR009964">
    <property type="entry name" value="DUF1491"/>
</dbReference>
<evidence type="ECO:0000313" key="1">
    <source>
        <dbReference type="EMBL" id="MDX6806550.1"/>
    </source>
</evidence>
<organism evidence="1 2">
    <name type="scientific">Terrihabitans rhizophilus</name>
    <dbReference type="NCBI Taxonomy" id="3092662"/>
    <lineage>
        <taxon>Bacteria</taxon>
        <taxon>Pseudomonadati</taxon>
        <taxon>Pseudomonadota</taxon>
        <taxon>Alphaproteobacteria</taxon>
        <taxon>Hyphomicrobiales</taxon>
        <taxon>Terrihabitans</taxon>
    </lineage>
</organism>
<dbReference type="Proteomes" id="UP001274321">
    <property type="component" value="Unassembled WGS sequence"/>
</dbReference>
<reference evidence="1 2" key="1">
    <citation type="submission" date="2023-11" db="EMBL/GenBank/DDBJ databases">
        <authorList>
            <person name="Bao R."/>
        </authorList>
    </citation>
    <scope>NUCLEOTIDE SEQUENCE [LARGE SCALE GENOMIC DNA]</scope>
    <source>
        <strain evidence="1 2">PJ23</strain>
    </source>
</reference>
<dbReference type="RefSeq" id="WP_319844680.1">
    <property type="nucleotide sequence ID" value="NZ_JAXAFJ010000006.1"/>
</dbReference>
<sequence>MRVTSDFWCSAYIRRCHGAGLYALVRRKGEATAGAIFIVVDRLDRQALLLGPGPQGGTADNERVFTVILGPAPEAEIEERLARELRFDPDIWVLAVEDAAGRHLLDLV</sequence>
<comment type="caution">
    <text evidence="1">The sequence shown here is derived from an EMBL/GenBank/DDBJ whole genome shotgun (WGS) entry which is preliminary data.</text>
</comment>
<name>A0ABU4RSC6_9HYPH</name>
<gene>
    <name evidence="1" type="ORF">SCD90_10775</name>
</gene>
<proteinExistence type="predicted"/>
<accession>A0ABU4RSC6</accession>
<dbReference type="Gene3D" id="3.40.1530.20">
    <property type="entry name" value="Protein of unknown function (DUF1491)"/>
    <property type="match status" value="1"/>
</dbReference>
<protein>
    <submittedName>
        <fullName evidence="1">DUF1491 family protein</fullName>
    </submittedName>
</protein>
<dbReference type="EMBL" id="JAXAFJ010000006">
    <property type="protein sequence ID" value="MDX6806550.1"/>
    <property type="molecule type" value="Genomic_DNA"/>
</dbReference>
<dbReference type="Pfam" id="PF07372">
    <property type="entry name" value="DUF1491"/>
    <property type="match status" value="1"/>
</dbReference>
<keyword evidence="2" id="KW-1185">Reference proteome</keyword>
<evidence type="ECO:0000313" key="2">
    <source>
        <dbReference type="Proteomes" id="UP001274321"/>
    </source>
</evidence>